<name>A0ABN6NZK6_9PROT</name>
<evidence type="ECO:0000259" key="1">
    <source>
        <dbReference type="Pfam" id="PF07791"/>
    </source>
</evidence>
<organism evidence="2 3">
    <name type="scientific">Roseomonas fluvialis</name>
    <dbReference type="NCBI Taxonomy" id="1750527"/>
    <lineage>
        <taxon>Bacteria</taxon>
        <taxon>Pseudomonadati</taxon>
        <taxon>Pseudomonadota</taxon>
        <taxon>Alphaproteobacteria</taxon>
        <taxon>Acetobacterales</taxon>
        <taxon>Roseomonadaceae</taxon>
        <taxon>Roseomonas</taxon>
    </lineage>
</organism>
<proteinExistence type="predicted"/>
<gene>
    <name evidence="2" type="ORF">Rmf_08070</name>
</gene>
<evidence type="ECO:0000313" key="2">
    <source>
        <dbReference type="EMBL" id="BDG70878.1"/>
    </source>
</evidence>
<dbReference type="EMBL" id="AP025637">
    <property type="protein sequence ID" value="BDG70878.1"/>
    <property type="molecule type" value="Genomic_DNA"/>
</dbReference>
<feature type="domain" description="Immunity MXAN-0049 protein" evidence="1">
    <location>
        <begin position="41"/>
        <end position="212"/>
    </location>
</feature>
<protein>
    <recommendedName>
        <fullName evidence="1">Immunity MXAN-0049 protein domain-containing protein</fullName>
    </recommendedName>
</protein>
<keyword evidence="3" id="KW-1185">Reference proteome</keyword>
<dbReference type="Pfam" id="PF07791">
    <property type="entry name" value="Imm11"/>
    <property type="match status" value="1"/>
</dbReference>
<dbReference type="Proteomes" id="UP000831327">
    <property type="component" value="Chromosome"/>
</dbReference>
<sequence>MAALIFRSVADGRVPYCLGLPRDVPDAHRVLVERDELREMRFSYGGMPFLPDEVRSEFYLHSAHKALTDTFSVCACWGCSAAFRAEVERLEPGVHQFFPIRITRPRSKKPILRRDGQEVGPDDVFLFNCLQLVDAVLPELSSGPGLMPPHPSGLLGFSVRTDDICVSRSAIAGRHIWHGDFHNRSGAYFFVSDELLAGFRRAGLKGFEVRPVREA</sequence>
<evidence type="ECO:0000313" key="3">
    <source>
        <dbReference type="Proteomes" id="UP000831327"/>
    </source>
</evidence>
<reference evidence="2 3" key="1">
    <citation type="journal article" date="2016" name="Microbes Environ.">
        <title>Phylogenetically diverse aerobic anoxygenic phototrophic bacteria isolated from epilithic biofilms in Tama river, Japan.</title>
        <authorList>
            <person name="Hirose S."/>
            <person name="Matsuura K."/>
            <person name="Haruta S."/>
        </authorList>
    </citation>
    <scope>NUCLEOTIDE SEQUENCE [LARGE SCALE GENOMIC DNA]</scope>
    <source>
        <strain evidence="2 3">S08</strain>
    </source>
</reference>
<dbReference type="InterPro" id="IPR012433">
    <property type="entry name" value="Imm11"/>
</dbReference>
<accession>A0ABN6NZK6</accession>
<dbReference type="RefSeq" id="WP_244458185.1">
    <property type="nucleotide sequence ID" value="NZ_AP025637.1"/>
</dbReference>